<dbReference type="GO" id="GO:0006535">
    <property type="term" value="P:cysteine biosynthetic process from serine"/>
    <property type="evidence" value="ECO:0007669"/>
    <property type="project" value="InterPro"/>
</dbReference>
<dbReference type="SMART" id="SM00971">
    <property type="entry name" value="SATase_N"/>
    <property type="match status" value="1"/>
</dbReference>
<dbReference type="InterPro" id="IPR010493">
    <property type="entry name" value="Ser_AcTrfase_N"/>
</dbReference>
<keyword evidence="3" id="KW-1185">Reference proteome</keyword>
<dbReference type="InterPro" id="IPR011004">
    <property type="entry name" value="Trimer_LpxA-like_sf"/>
</dbReference>
<feature type="non-terminal residue" evidence="2">
    <location>
        <position position="1"/>
    </location>
</feature>
<reference evidence="2 3" key="1">
    <citation type="journal article" date="2021" name="Sci. Rep.">
        <title>Genome sequencing of the multicellular alga Astrephomene provides insights into convergent evolution of germ-soma differentiation.</title>
        <authorList>
            <person name="Yamashita S."/>
            <person name="Yamamoto K."/>
            <person name="Matsuzaki R."/>
            <person name="Suzuki S."/>
            <person name="Yamaguchi H."/>
            <person name="Hirooka S."/>
            <person name="Minakuchi Y."/>
            <person name="Miyagishima S."/>
            <person name="Kawachi M."/>
            <person name="Toyoda A."/>
            <person name="Nozaki H."/>
        </authorList>
    </citation>
    <scope>NUCLEOTIDE SEQUENCE [LARGE SCALE GENOMIC DNA]</scope>
    <source>
        <strain evidence="2 3">NIES-4017</strain>
    </source>
</reference>
<evidence type="ECO:0000313" key="2">
    <source>
        <dbReference type="EMBL" id="GFR50654.1"/>
    </source>
</evidence>
<dbReference type="Gene3D" id="1.10.3130.10">
    <property type="entry name" value="serine acetyltransferase, domain 1"/>
    <property type="match status" value="1"/>
</dbReference>
<comment type="caution">
    <text evidence="2">The sequence shown here is derived from an EMBL/GenBank/DDBJ whole genome shotgun (WGS) entry which is preliminary data.</text>
</comment>
<proteinExistence type="predicted"/>
<sequence>ASEPALASNLYSTILAHNSLESTMSFLLANKLANPTMLGMQLMRLIQQAYDDDPGLMEAALADLQAVYDRDPACDKYSQAMLYFKGFQAVQCHRVAHWLWSKGRK</sequence>
<dbReference type="InterPro" id="IPR042122">
    <property type="entry name" value="Ser_AcTrfase_N_sf"/>
</dbReference>
<gene>
    <name evidence="2" type="ORF">Agub_g12903</name>
</gene>
<dbReference type="GO" id="GO:0005737">
    <property type="term" value="C:cytoplasm"/>
    <property type="evidence" value="ECO:0007669"/>
    <property type="project" value="InterPro"/>
</dbReference>
<name>A0AAD3DZ19_9CHLO</name>
<dbReference type="EMBL" id="BMAR01000040">
    <property type="protein sequence ID" value="GFR50654.1"/>
    <property type="molecule type" value="Genomic_DNA"/>
</dbReference>
<dbReference type="Proteomes" id="UP001054857">
    <property type="component" value="Unassembled WGS sequence"/>
</dbReference>
<feature type="domain" description="Serine acetyltransferase N-terminal" evidence="1">
    <location>
        <begin position="1"/>
        <end position="92"/>
    </location>
</feature>
<organism evidence="2 3">
    <name type="scientific">Astrephomene gubernaculifera</name>
    <dbReference type="NCBI Taxonomy" id="47775"/>
    <lineage>
        <taxon>Eukaryota</taxon>
        <taxon>Viridiplantae</taxon>
        <taxon>Chlorophyta</taxon>
        <taxon>core chlorophytes</taxon>
        <taxon>Chlorophyceae</taxon>
        <taxon>CS clade</taxon>
        <taxon>Chlamydomonadales</taxon>
        <taxon>Astrephomenaceae</taxon>
        <taxon>Astrephomene</taxon>
    </lineage>
</organism>
<dbReference type="AlphaFoldDB" id="A0AAD3DZ19"/>
<dbReference type="SUPFAM" id="SSF51161">
    <property type="entry name" value="Trimeric LpxA-like enzymes"/>
    <property type="match status" value="1"/>
</dbReference>
<dbReference type="Pfam" id="PF06426">
    <property type="entry name" value="SATase_N"/>
    <property type="match status" value="1"/>
</dbReference>
<protein>
    <recommendedName>
        <fullName evidence="1">Serine acetyltransferase N-terminal domain-containing protein</fullName>
    </recommendedName>
</protein>
<dbReference type="PANTHER" id="PTHR42811">
    <property type="entry name" value="SERINE ACETYLTRANSFERASE"/>
    <property type="match status" value="1"/>
</dbReference>
<evidence type="ECO:0000259" key="1">
    <source>
        <dbReference type="SMART" id="SM00971"/>
    </source>
</evidence>
<feature type="non-terminal residue" evidence="2">
    <location>
        <position position="105"/>
    </location>
</feature>
<dbReference type="GO" id="GO:0009001">
    <property type="term" value="F:serine O-acetyltransferase activity"/>
    <property type="evidence" value="ECO:0007669"/>
    <property type="project" value="InterPro"/>
</dbReference>
<accession>A0AAD3DZ19</accession>
<evidence type="ECO:0000313" key="3">
    <source>
        <dbReference type="Proteomes" id="UP001054857"/>
    </source>
</evidence>